<reference evidence="12" key="1">
    <citation type="submission" date="2021-12" db="EMBL/GenBank/DDBJ databases">
        <authorList>
            <person name="Rodrigo-Torres L."/>
            <person name="Arahal R. D."/>
            <person name="Lucena T."/>
        </authorList>
    </citation>
    <scope>NUCLEOTIDE SEQUENCE</scope>
    <source>
        <strain evidence="12">CECT 8267</strain>
    </source>
</reference>
<accession>A0ABM9AC37</accession>
<dbReference type="EMBL" id="CAKLPX010000001">
    <property type="protein sequence ID" value="CAH0990762.1"/>
    <property type="molecule type" value="Genomic_DNA"/>
</dbReference>
<feature type="compositionally biased region" description="Acidic residues" evidence="10">
    <location>
        <begin position="869"/>
        <end position="880"/>
    </location>
</feature>
<dbReference type="PROSITE" id="PS52040">
    <property type="entry name" value="TOPO_IIA"/>
    <property type="match status" value="1"/>
</dbReference>
<evidence type="ECO:0000256" key="8">
    <source>
        <dbReference type="HAMAP-Rule" id="MF_01897"/>
    </source>
</evidence>
<dbReference type="HAMAP" id="MF_01897">
    <property type="entry name" value="GyrA"/>
    <property type="match status" value="1"/>
</dbReference>
<feature type="domain" description="Topo IIA-type catalytic" evidence="11">
    <location>
        <begin position="34"/>
        <end position="532"/>
    </location>
</feature>
<feature type="compositionally biased region" description="Low complexity" evidence="10">
    <location>
        <begin position="855"/>
        <end position="868"/>
    </location>
</feature>
<keyword evidence="5 8" id="KW-0799">Topoisomerase</keyword>
<comment type="catalytic activity">
    <reaction evidence="1 8 9">
        <text>ATP-dependent breakage, passage and rejoining of double-stranded DNA.</text>
        <dbReference type="EC" id="5.6.2.2"/>
    </reaction>
</comment>
<evidence type="ECO:0000256" key="4">
    <source>
        <dbReference type="ARBA" id="ARBA00022840"/>
    </source>
</evidence>
<dbReference type="CDD" id="cd00187">
    <property type="entry name" value="TOP4c"/>
    <property type="match status" value="1"/>
</dbReference>
<dbReference type="Proteomes" id="UP000838100">
    <property type="component" value="Unassembled WGS sequence"/>
</dbReference>
<dbReference type="NCBIfam" id="TIGR01063">
    <property type="entry name" value="gyrA"/>
    <property type="match status" value="1"/>
</dbReference>
<dbReference type="InterPro" id="IPR005743">
    <property type="entry name" value="GyrA"/>
</dbReference>
<evidence type="ECO:0000256" key="2">
    <source>
        <dbReference type="ARBA" id="ARBA00008263"/>
    </source>
</evidence>
<gene>
    <name evidence="8 12" type="primary">gyrA</name>
    <name evidence="12" type="ORF">SIN8267_00861</name>
</gene>
<keyword evidence="4 8" id="KW-0067">ATP-binding</keyword>
<comment type="caution">
    <text evidence="8">Lacks conserved residue(s) required for the propagation of feature annotation.</text>
</comment>
<evidence type="ECO:0000256" key="3">
    <source>
        <dbReference type="ARBA" id="ARBA00022741"/>
    </source>
</evidence>
<name>A0ABM9AC37_9GAMM</name>
<sequence length="880" mass="97040">MGEIAKEIFPVNIEDEMKQSYLDYAMSVIVGRALPDVRDGLKPVHRRVLFAMSVLNNDYNKAYKKSARVVGDVIGKYHPHGDSAVYEAIVRMAQPFSLRYMLVDGQGNFGSVDGDSAAAMRYTEIRMRKITHEILADLDKETVDYVENYDGTELIPAVMPTKIPNLLVNGSSGIAVGMATNIPPHNLSEVISGCLAMIANSDITVDELMEHIPGPDFPTAAIINGRAGIIQAYRTGRGRIRIRARAEVETNSKGREAIIITELPYQLNKARLIEKIAELVKEKKVEGISELRDESDKDGLRVVIEIKRGEMGDVVLNNLYAQTQLEAVFGINTVALVDGQPRILNLKELLEHFLLHRREVVTRRTVYLLRKARERGHILEGLAVAISNIDPVIAAIKASANTAEAREALIGVGWQLGNVAQMLEKAGETACRPEDLPEEYGYRDGKYYLSPVQVQAILDLRLQKLTGMEHDKLIAEYQERLLQIAEYLHILASSERLLEVITEELEQIRDEFGDERRTEITASTHDLTVEDLIPEEDRVVTISHGGYAKTQPLSDYQAQRRGGTGKSATAVKDDDFVEHLLIASTHDTILCFSNAGKVYWLKVFHIPVAGRNARGRPVVNLLPLDEGERITSILPVSEYREDQFVVMATGFGTIKKTALTNFSRQRSSGLIAVNLDEGDALVGTAITNGDDDIMLISDAGKVVRFHESNLRPLGRTSRGVRGIKMDEANRVISLMIPAQGGRMLSVSENGYGKQTAMEDFPTKGRGNMGVIGQQCSDRNGNLVGAVQVFEGDELMLISNQGTMIRSRTTEISVLSRNTQGVRLIRLKDGEKLVSVARIEEPDEDELALLEEEHQAAAAEATPVATGDAIDGEATADDDAE</sequence>
<evidence type="ECO:0000313" key="13">
    <source>
        <dbReference type="Proteomes" id="UP000838100"/>
    </source>
</evidence>
<dbReference type="SUPFAM" id="SSF101904">
    <property type="entry name" value="GyrA/ParC C-terminal domain-like"/>
    <property type="match status" value="1"/>
</dbReference>
<keyword evidence="3 8" id="KW-0547">Nucleotide-binding</keyword>
<dbReference type="Gene3D" id="2.120.10.90">
    <property type="entry name" value="DNA gyrase/topoisomerase IV, subunit A, C-terminal"/>
    <property type="match status" value="1"/>
</dbReference>
<evidence type="ECO:0000256" key="5">
    <source>
        <dbReference type="ARBA" id="ARBA00023029"/>
    </source>
</evidence>
<keyword evidence="6 8" id="KW-0238">DNA-binding</keyword>
<evidence type="ECO:0000259" key="11">
    <source>
        <dbReference type="PROSITE" id="PS52040"/>
    </source>
</evidence>
<evidence type="ECO:0000313" key="12">
    <source>
        <dbReference type="EMBL" id="CAH0990762.1"/>
    </source>
</evidence>
<dbReference type="Gene3D" id="1.10.268.10">
    <property type="entry name" value="Topoisomerase, domain 3"/>
    <property type="match status" value="1"/>
</dbReference>
<dbReference type="Pfam" id="PF00521">
    <property type="entry name" value="DNA_topoisoIV"/>
    <property type="match status" value="1"/>
</dbReference>
<protein>
    <recommendedName>
        <fullName evidence="8">DNA gyrase subunit A</fullName>
        <ecNumber evidence="8">5.6.2.2</ecNumber>
    </recommendedName>
</protein>
<dbReference type="Gene3D" id="3.90.199.10">
    <property type="entry name" value="Topoisomerase II, domain 5"/>
    <property type="match status" value="1"/>
</dbReference>
<dbReference type="NCBIfam" id="NF004043">
    <property type="entry name" value="PRK05560.1"/>
    <property type="match status" value="1"/>
</dbReference>
<comment type="function">
    <text evidence="8">A type II topoisomerase that negatively supercoils closed circular double-stranded (ds) DNA in an ATP-dependent manner to modulate DNA topology and maintain chromosomes in an underwound state. Negative supercoiling favors strand separation, and DNA replication, transcription, recombination and repair, all of which involve strand separation. Also able to catalyze the interconversion of other topological isomers of dsDNA rings, including catenanes and knotted rings. Type II topoisomerases break and join 2 DNA strands simultaneously in an ATP-dependent manner.</text>
</comment>
<comment type="subunit">
    <text evidence="8">Heterotetramer, composed of two GyrA and two GyrB chains. In the heterotetramer, GyrA contains the active site tyrosine that forms a transient covalent intermediate with DNA, while GyrB binds cofactors and catalyzes ATP hydrolysis.</text>
</comment>
<keyword evidence="8" id="KW-0963">Cytoplasm</keyword>
<proteinExistence type="inferred from homology"/>
<dbReference type="InterPro" id="IPR013760">
    <property type="entry name" value="Topo_IIA-like_dom_sf"/>
</dbReference>
<dbReference type="SUPFAM" id="SSF56719">
    <property type="entry name" value="Type II DNA topoisomerase"/>
    <property type="match status" value="1"/>
</dbReference>
<dbReference type="InterPro" id="IPR006691">
    <property type="entry name" value="GyrA/parC_rep"/>
</dbReference>
<organism evidence="12 13">
    <name type="scientific">Sinobacterium norvegicum</name>
    <dbReference type="NCBI Taxonomy" id="1641715"/>
    <lineage>
        <taxon>Bacteria</taxon>
        <taxon>Pseudomonadati</taxon>
        <taxon>Pseudomonadota</taxon>
        <taxon>Gammaproteobacteria</taxon>
        <taxon>Cellvibrionales</taxon>
        <taxon>Spongiibacteraceae</taxon>
        <taxon>Sinobacterium</taxon>
    </lineage>
</organism>
<dbReference type="Gene3D" id="3.30.1360.40">
    <property type="match status" value="1"/>
</dbReference>
<dbReference type="RefSeq" id="WP_237443435.1">
    <property type="nucleotide sequence ID" value="NZ_CAKLPX010000001.1"/>
</dbReference>
<evidence type="ECO:0000256" key="9">
    <source>
        <dbReference type="PROSITE-ProRule" id="PRU01384"/>
    </source>
</evidence>
<keyword evidence="13" id="KW-1185">Reference proteome</keyword>
<comment type="miscellaneous">
    <text evidence="8">Few gyrases are as efficient as E.coli at forming negative supercoils. Not all organisms have 2 type II topoisomerases; in organisms with a single type II topoisomerase this enzyme also has to decatenate newly replicated chromosomes.</text>
</comment>
<dbReference type="PANTHER" id="PTHR43493:SF5">
    <property type="entry name" value="DNA GYRASE SUBUNIT A, CHLOROPLASTIC_MITOCHONDRIAL"/>
    <property type="match status" value="1"/>
</dbReference>
<feature type="active site" description="O-(5'-phospho-DNA)-tyrosine intermediate" evidence="8 9">
    <location>
        <position position="122"/>
    </location>
</feature>
<keyword evidence="7 8" id="KW-0413">Isomerase</keyword>
<dbReference type="Pfam" id="PF03989">
    <property type="entry name" value="DNA_gyraseA_C"/>
    <property type="match status" value="6"/>
</dbReference>
<evidence type="ECO:0000256" key="6">
    <source>
        <dbReference type="ARBA" id="ARBA00023125"/>
    </source>
</evidence>
<feature type="region of interest" description="Disordered" evidence="10">
    <location>
        <begin position="850"/>
        <end position="880"/>
    </location>
</feature>
<evidence type="ECO:0000256" key="10">
    <source>
        <dbReference type="SAM" id="MobiDB-lite"/>
    </source>
</evidence>
<comment type="similarity">
    <text evidence="2 8">Belongs to the type II topoisomerase GyrA/ParC subunit family.</text>
</comment>
<dbReference type="InterPro" id="IPR050220">
    <property type="entry name" value="Type_II_DNA_Topoisomerases"/>
</dbReference>
<dbReference type="InterPro" id="IPR002205">
    <property type="entry name" value="Topo_IIA_dom_A"/>
</dbReference>
<dbReference type="InterPro" id="IPR035516">
    <property type="entry name" value="Gyrase/topoIV_suA_C"/>
</dbReference>
<comment type="caution">
    <text evidence="12">The sequence shown here is derived from an EMBL/GenBank/DDBJ whole genome shotgun (WGS) entry which is preliminary data.</text>
</comment>
<evidence type="ECO:0000256" key="1">
    <source>
        <dbReference type="ARBA" id="ARBA00000185"/>
    </source>
</evidence>
<dbReference type="SMART" id="SM00434">
    <property type="entry name" value="TOP4c"/>
    <property type="match status" value="1"/>
</dbReference>
<dbReference type="NCBIfam" id="NF004044">
    <property type="entry name" value="PRK05561.1"/>
    <property type="match status" value="1"/>
</dbReference>
<dbReference type="InterPro" id="IPR013757">
    <property type="entry name" value="Topo_IIA_A_a_sf"/>
</dbReference>
<dbReference type="PANTHER" id="PTHR43493">
    <property type="entry name" value="DNA GYRASE/TOPOISOMERASE SUBUNIT A"/>
    <property type="match status" value="1"/>
</dbReference>
<evidence type="ECO:0000256" key="7">
    <source>
        <dbReference type="ARBA" id="ARBA00023235"/>
    </source>
</evidence>
<dbReference type="EC" id="5.6.2.2" evidence="8"/>
<comment type="subcellular location">
    <subcellularLocation>
        <location evidence="8">Cytoplasm</location>
    </subcellularLocation>
</comment>
<dbReference type="GO" id="GO:0003918">
    <property type="term" value="F:DNA topoisomerase type II (double strand cut, ATP-hydrolyzing) activity"/>
    <property type="evidence" value="ECO:0007669"/>
    <property type="project" value="UniProtKB-EC"/>
</dbReference>
<dbReference type="InterPro" id="IPR013758">
    <property type="entry name" value="Topo_IIA_A/C_ab"/>
</dbReference>